<protein>
    <submittedName>
        <fullName evidence="1">Uncharacterized protein</fullName>
    </submittedName>
</protein>
<proteinExistence type="predicted"/>
<gene>
    <name evidence="1" type="ORF">FD25_GL001646</name>
</gene>
<sequence length="79" mass="9455">MKYHQMSRYLKQLFRSKSAIIVQRTKGKKVQYNYIYTVHKGKTKVYEYIRHSDLTRVYPVKKSLPTNKVTTQQPTVTDD</sequence>
<comment type="caution">
    <text evidence="1">The sequence shown here is derived from an EMBL/GenBank/DDBJ whole genome shotgun (WGS) entry which is preliminary data.</text>
</comment>
<dbReference type="Proteomes" id="UP000051955">
    <property type="component" value="Unassembled WGS sequence"/>
</dbReference>
<dbReference type="AlphaFoldDB" id="A0A0R1LHE9"/>
<reference evidence="1 2" key="1">
    <citation type="journal article" date="2015" name="Genome Announc.">
        <title>Expanding the biotechnology potential of lactobacilli through comparative genomics of 213 strains and associated genera.</title>
        <authorList>
            <person name="Sun Z."/>
            <person name="Harris H.M."/>
            <person name="McCann A."/>
            <person name="Guo C."/>
            <person name="Argimon S."/>
            <person name="Zhang W."/>
            <person name="Yang X."/>
            <person name="Jeffery I.B."/>
            <person name="Cooney J.C."/>
            <person name="Kagawa T.F."/>
            <person name="Liu W."/>
            <person name="Song Y."/>
            <person name="Salvetti E."/>
            <person name="Wrobel A."/>
            <person name="Rasinkangas P."/>
            <person name="Parkhill J."/>
            <person name="Rea M.C."/>
            <person name="O'Sullivan O."/>
            <person name="Ritari J."/>
            <person name="Douillard F.P."/>
            <person name="Paul Ross R."/>
            <person name="Yang R."/>
            <person name="Briner A.E."/>
            <person name="Felis G.E."/>
            <person name="de Vos W.M."/>
            <person name="Barrangou R."/>
            <person name="Klaenhammer T.R."/>
            <person name="Caufield P.W."/>
            <person name="Cui Y."/>
            <person name="Zhang H."/>
            <person name="O'Toole P.W."/>
        </authorList>
    </citation>
    <scope>NUCLEOTIDE SEQUENCE [LARGE SCALE GENOMIC DNA]</scope>
    <source>
        <strain evidence="1 2">DSM 19394</strain>
    </source>
</reference>
<organism evidence="1 2">
    <name type="scientific">Levilactobacillus acidifarinae DSM 19394 = JCM 15949</name>
    <dbReference type="NCBI Taxonomy" id="1423715"/>
    <lineage>
        <taxon>Bacteria</taxon>
        <taxon>Bacillati</taxon>
        <taxon>Bacillota</taxon>
        <taxon>Bacilli</taxon>
        <taxon>Lactobacillales</taxon>
        <taxon>Lactobacillaceae</taxon>
        <taxon>Levilactobacillus</taxon>
    </lineage>
</organism>
<name>A0A0R1LHE9_9LACO</name>
<evidence type="ECO:0000313" key="1">
    <source>
        <dbReference type="EMBL" id="KRK95109.1"/>
    </source>
</evidence>
<dbReference type="EMBL" id="AZDV01000018">
    <property type="protein sequence ID" value="KRK95109.1"/>
    <property type="molecule type" value="Genomic_DNA"/>
</dbReference>
<evidence type="ECO:0000313" key="2">
    <source>
        <dbReference type="Proteomes" id="UP000051955"/>
    </source>
</evidence>
<accession>A0A0R1LHE9</accession>
<keyword evidence="2" id="KW-1185">Reference proteome</keyword>
<dbReference type="PATRIC" id="fig|1423715.3.peg.1686"/>